<accession>A0A941IA78</accession>
<keyword evidence="2" id="KW-0808">Transferase</keyword>
<dbReference type="Pfam" id="PF13847">
    <property type="entry name" value="Methyltransf_31"/>
    <property type="match status" value="1"/>
</dbReference>
<dbReference type="InterPro" id="IPR025714">
    <property type="entry name" value="Methyltranfer_dom"/>
</dbReference>
<dbReference type="GO" id="GO:0032259">
    <property type="term" value="P:methylation"/>
    <property type="evidence" value="ECO:0007669"/>
    <property type="project" value="UniProtKB-KW"/>
</dbReference>
<name>A0A941IA78_9BACI</name>
<protein>
    <submittedName>
        <fullName evidence="2">Class I SAM-dependent methyltransferase</fullName>
    </submittedName>
</protein>
<evidence type="ECO:0000313" key="3">
    <source>
        <dbReference type="Proteomes" id="UP000675284"/>
    </source>
</evidence>
<gene>
    <name evidence="2" type="ORF">KCX74_16335</name>
</gene>
<dbReference type="CDD" id="cd02440">
    <property type="entry name" value="AdoMet_MTases"/>
    <property type="match status" value="1"/>
</dbReference>
<organism evidence="2 3">
    <name type="scientific">Virgibacillus salarius</name>
    <dbReference type="NCBI Taxonomy" id="447199"/>
    <lineage>
        <taxon>Bacteria</taxon>
        <taxon>Bacillati</taxon>
        <taxon>Bacillota</taxon>
        <taxon>Bacilli</taxon>
        <taxon>Bacillales</taxon>
        <taxon>Bacillaceae</taxon>
        <taxon>Virgibacillus</taxon>
    </lineage>
</organism>
<evidence type="ECO:0000259" key="1">
    <source>
        <dbReference type="Pfam" id="PF13847"/>
    </source>
</evidence>
<dbReference type="SUPFAM" id="SSF53335">
    <property type="entry name" value="S-adenosyl-L-methionine-dependent methyltransferases"/>
    <property type="match status" value="1"/>
</dbReference>
<dbReference type="Proteomes" id="UP000675284">
    <property type="component" value="Unassembled WGS sequence"/>
</dbReference>
<dbReference type="RefSeq" id="WP_166530785.1">
    <property type="nucleotide sequence ID" value="NZ_JAGSOT010000061.1"/>
</dbReference>
<keyword evidence="2" id="KW-0489">Methyltransferase</keyword>
<sequence length="194" mass="21930">MKEHKCNSKEKEIFTRKIEFLDGSKRREDLPPEKLLNLLPMTRTDTILDLGAGTGYLTIPAAKAVDSLVYALDRDPNMLEIINTKAQKENLTNIKAMQADIDHIRLSNDSIGIVLASLVLHETKTISKTLQEIKRVLKESGYFVCVEIEKLDHVNDGPPRISSSIMEQEITNAGMDIIQKFFPTDSLYVFIARK</sequence>
<evidence type="ECO:0000313" key="2">
    <source>
        <dbReference type="EMBL" id="MBR7797599.1"/>
    </source>
</evidence>
<dbReference type="AlphaFoldDB" id="A0A941IA78"/>
<reference evidence="2" key="1">
    <citation type="submission" date="2021-04" db="EMBL/GenBank/DDBJ databases">
        <title>Isolation and polyphasic classification of algal microorganism.</title>
        <authorList>
            <person name="Wang S."/>
        </authorList>
    </citation>
    <scope>NUCLEOTIDE SEQUENCE</scope>
    <source>
        <strain evidence="2">720a</strain>
    </source>
</reference>
<dbReference type="EMBL" id="JAGSOT010000061">
    <property type="protein sequence ID" value="MBR7797599.1"/>
    <property type="molecule type" value="Genomic_DNA"/>
</dbReference>
<comment type="caution">
    <text evidence="2">The sequence shown here is derived from an EMBL/GenBank/DDBJ whole genome shotgun (WGS) entry which is preliminary data.</text>
</comment>
<dbReference type="PANTHER" id="PTHR43591:SF24">
    <property type="entry name" value="2-METHOXY-6-POLYPRENYL-1,4-BENZOQUINOL METHYLASE, MITOCHONDRIAL"/>
    <property type="match status" value="1"/>
</dbReference>
<proteinExistence type="predicted"/>
<dbReference type="Gene3D" id="3.40.50.150">
    <property type="entry name" value="Vaccinia Virus protein VP39"/>
    <property type="match status" value="1"/>
</dbReference>
<dbReference type="GO" id="GO:0008168">
    <property type="term" value="F:methyltransferase activity"/>
    <property type="evidence" value="ECO:0007669"/>
    <property type="project" value="UniProtKB-KW"/>
</dbReference>
<dbReference type="PANTHER" id="PTHR43591">
    <property type="entry name" value="METHYLTRANSFERASE"/>
    <property type="match status" value="1"/>
</dbReference>
<dbReference type="InterPro" id="IPR029063">
    <property type="entry name" value="SAM-dependent_MTases_sf"/>
</dbReference>
<keyword evidence="3" id="KW-1185">Reference proteome</keyword>
<feature type="domain" description="Methyltransferase" evidence="1">
    <location>
        <begin position="45"/>
        <end position="151"/>
    </location>
</feature>